<gene>
    <name evidence="12" type="ORF">A3A03_00380</name>
</gene>
<dbReference type="Pfam" id="PF02875">
    <property type="entry name" value="Mur_ligase_C"/>
    <property type="match status" value="1"/>
</dbReference>
<dbReference type="InterPro" id="IPR013221">
    <property type="entry name" value="Mur_ligase_cen"/>
</dbReference>
<dbReference type="STRING" id="1801773.A3A03_00380"/>
<accession>A0A1F6XHW3</accession>
<dbReference type="Pfam" id="PF01225">
    <property type="entry name" value="Mur_ligase"/>
    <property type="match status" value="1"/>
</dbReference>
<feature type="domain" description="Mur ligase central" evidence="11">
    <location>
        <begin position="98"/>
        <end position="282"/>
    </location>
</feature>
<sequence length="455" mass="51001">MSALAVLFKESDWSVTGSDANYFEPIPTYLKKNKIIFYRGYDAKNIPKNLDRVIIGNNIPLALEENPEKKFAVESGVKIQSLPEALADLSKNTENTIVVGSSGKSTCTALIAWCLKQAKRDPSYFIGALPIDLKNSGHLGKGADFVLEGDEYTSSKTNRRSKFLHFNPASVLLISATHDHINVFPTEKSYIEPYKKLVAKLSQKGLLVYSLNGKNNKEIAGYAKSRTVSYGLNNNADYYAQKVKYALQSSFDLTKNGKKIATIKTNLLGQHNIENIIGAGALLLENKKITPKAFTKAIGSFHGIQNRLELKTQKSAVPVYQGFGSSYEKAKSIFDTLRLHFPDRRIVAVFEPHAFSWRNRKFLKWYENIFDGVDEVVMLPATGHGERAKDQLTTIEVWREAKKYKNIHTAHNEKEALEILKKLIQKNDVIALVSSGFMFGLVDSVPKLAEKIYQK</sequence>
<feature type="domain" description="Mur ligase N-terminal catalytic" evidence="9">
    <location>
        <begin position="1"/>
        <end position="92"/>
    </location>
</feature>
<dbReference type="InterPro" id="IPR004101">
    <property type="entry name" value="Mur_ligase_C"/>
</dbReference>
<evidence type="ECO:0000259" key="10">
    <source>
        <dbReference type="Pfam" id="PF02875"/>
    </source>
</evidence>
<dbReference type="PANTHER" id="PTHR43445">
    <property type="entry name" value="UDP-N-ACETYLMURAMATE--L-ALANINE LIGASE-RELATED"/>
    <property type="match status" value="1"/>
</dbReference>
<dbReference type="SUPFAM" id="SSF51984">
    <property type="entry name" value="MurCD N-terminal domain"/>
    <property type="match status" value="1"/>
</dbReference>
<keyword evidence="2" id="KW-0132">Cell division</keyword>
<evidence type="ECO:0008006" key="14">
    <source>
        <dbReference type="Google" id="ProtNLM"/>
    </source>
</evidence>
<dbReference type="GO" id="GO:0051301">
    <property type="term" value="P:cell division"/>
    <property type="evidence" value="ECO:0007669"/>
    <property type="project" value="UniProtKB-KW"/>
</dbReference>
<dbReference type="GO" id="GO:0071555">
    <property type="term" value="P:cell wall organization"/>
    <property type="evidence" value="ECO:0007669"/>
    <property type="project" value="UniProtKB-KW"/>
</dbReference>
<evidence type="ECO:0000313" key="12">
    <source>
        <dbReference type="EMBL" id="OGI93572.1"/>
    </source>
</evidence>
<dbReference type="GO" id="GO:0016881">
    <property type="term" value="F:acid-amino acid ligase activity"/>
    <property type="evidence" value="ECO:0007669"/>
    <property type="project" value="InterPro"/>
</dbReference>
<keyword evidence="6" id="KW-0573">Peptidoglycan synthesis</keyword>
<dbReference type="InterPro" id="IPR036615">
    <property type="entry name" value="Mur_ligase_C_dom_sf"/>
</dbReference>
<dbReference type="Gene3D" id="3.40.1190.10">
    <property type="entry name" value="Mur-like, catalytic domain"/>
    <property type="match status" value="1"/>
</dbReference>
<dbReference type="EMBL" id="MFUX01000043">
    <property type="protein sequence ID" value="OGI93572.1"/>
    <property type="molecule type" value="Genomic_DNA"/>
</dbReference>
<dbReference type="GO" id="GO:0009252">
    <property type="term" value="P:peptidoglycan biosynthetic process"/>
    <property type="evidence" value="ECO:0007669"/>
    <property type="project" value="UniProtKB-KW"/>
</dbReference>
<dbReference type="InterPro" id="IPR000713">
    <property type="entry name" value="Mur_ligase_N"/>
</dbReference>
<evidence type="ECO:0000256" key="3">
    <source>
        <dbReference type="ARBA" id="ARBA00022741"/>
    </source>
</evidence>
<evidence type="ECO:0000256" key="1">
    <source>
        <dbReference type="ARBA" id="ARBA00022598"/>
    </source>
</evidence>
<dbReference type="Gene3D" id="3.90.190.20">
    <property type="entry name" value="Mur ligase, C-terminal domain"/>
    <property type="match status" value="1"/>
</dbReference>
<feature type="domain" description="Mur ligase C-terminal" evidence="10">
    <location>
        <begin position="307"/>
        <end position="436"/>
    </location>
</feature>
<dbReference type="InterPro" id="IPR036565">
    <property type="entry name" value="Mur-like_cat_sf"/>
</dbReference>
<dbReference type="SUPFAM" id="SSF53623">
    <property type="entry name" value="MurD-like peptide ligases, catalytic domain"/>
    <property type="match status" value="1"/>
</dbReference>
<evidence type="ECO:0000256" key="5">
    <source>
        <dbReference type="ARBA" id="ARBA00022960"/>
    </source>
</evidence>
<reference evidence="12 13" key="1">
    <citation type="journal article" date="2016" name="Nat. Commun.">
        <title>Thousands of microbial genomes shed light on interconnected biogeochemical processes in an aquifer system.</title>
        <authorList>
            <person name="Anantharaman K."/>
            <person name="Brown C.T."/>
            <person name="Hug L.A."/>
            <person name="Sharon I."/>
            <person name="Castelle C.J."/>
            <person name="Probst A.J."/>
            <person name="Thomas B.C."/>
            <person name="Singh A."/>
            <person name="Wilkins M.J."/>
            <person name="Karaoz U."/>
            <person name="Brodie E.L."/>
            <person name="Williams K.H."/>
            <person name="Hubbard S.S."/>
            <person name="Banfield J.F."/>
        </authorList>
    </citation>
    <scope>NUCLEOTIDE SEQUENCE [LARGE SCALE GENOMIC DNA]</scope>
</reference>
<protein>
    <recommendedName>
        <fullName evidence="14">Mur ligase central domain-containing protein</fullName>
    </recommendedName>
</protein>
<evidence type="ECO:0000256" key="6">
    <source>
        <dbReference type="ARBA" id="ARBA00022984"/>
    </source>
</evidence>
<evidence type="ECO:0000256" key="4">
    <source>
        <dbReference type="ARBA" id="ARBA00022840"/>
    </source>
</evidence>
<name>A0A1F6XHW3_9BACT</name>
<dbReference type="AlphaFoldDB" id="A0A1F6XHW3"/>
<evidence type="ECO:0000256" key="2">
    <source>
        <dbReference type="ARBA" id="ARBA00022618"/>
    </source>
</evidence>
<keyword evidence="5" id="KW-0133">Cell shape</keyword>
<dbReference type="Proteomes" id="UP000176629">
    <property type="component" value="Unassembled WGS sequence"/>
</dbReference>
<proteinExistence type="predicted"/>
<dbReference type="InterPro" id="IPR050061">
    <property type="entry name" value="MurCDEF_pg_biosynth"/>
</dbReference>
<keyword evidence="4" id="KW-0067">ATP-binding</keyword>
<evidence type="ECO:0000256" key="8">
    <source>
        <dbReference type="ARBA" id="ARBA00023316"/>
    </source>
</evidence>
<keyword evidence="3" id="KW-0547">Nucleotide-binding</keyword>
<dbReference type="GO" id="GO:0008360">
    <property type="term" value="P:regulation of cell shape"/>
    <property type="evidence" value="ECO:0007669"/>
    <property type="project" value="UniProtKB-KW"/>
</dbReference>
<evidence type="ECO:0000313" key="13">
    <source>
        <dbReference type="Proteomes" id="UP000176629"/>
    </source>
</evidence>
<dbReference type="Gene3D" id="3.40.50.720">
    <property type="entry name" value="NAD(P)-binding Rossmann-like Domain"/>
    <property type="match status" value="1"/>
</dbReference>
<evidence type="ECO:0000259" key="9">
    <source>
        <dbReference type="Pfam" id="PF01225"/>
    </source>
</evidence>
<dbReference type="SUPFAM" id="SSF53244">
    <property type="entry name" value="MurD-like peptide ligases, peptide-binding domain"/>
    <property type="match status" value="1"/>
</dbReference>
<dbReference type="GO" id="GO:0005524">
    <property type="term" value="F:ATP binding"/>
    <property type="evidence" value="ECO:0007669"/>
    <property type="project" value="UniProtKB-KW"/>
</dbReference>
<keyword evidence="7" id="KW-0131">Cell cycle</keyword>
<evidence type="ECO:0000259" key="11">
    <source>
        <dbReference type="Pfam" id="PF08245"/>
    </source>
</evidence>
<dbReference type="Pfam" id="PF08245">
    <property type="entry name" value="Mur_ligase_M"/>
    <property type="match status" value="1"/>
</dbReference>
<dbReference type="PANTHER" id="PTHR43445:SF5">
    <property type="entry name" value="UDP-N-ACETYLMURAMATE--L-ALANYL-GAMMA-D-GLUTAMYL-MESO-2,6-DIAMINOHEPTANDIOATE LIGASE"/>
    <property type="match status" value="1"/>
</dbReference>
<organism evidence="12 13">
    <name type="scientific">Candidatus Nomurabacteria bacterium RIFCSPLOWO2_01_FULL_40_18</name>
    <dbReference type="NCBI Taxonomy" id="1801773"/>
    <lineage>
        <taxon>Bacteria</taxon>
        <taxon>Candidatus Nomuraibacteriota</taxon>
    </lineage>
</organism>
<evidence type="ECO:0000256" key="7">
    <source>
        <dbReference type="ARBA" id="ARBA00023306"/>
    </source>
</evidence>
<comment type="caution">
    <text evidence="12">The sequence shown here is derived from an EMBL/GenBank/DDBJ whole genome shotgun (WGS) entry which is preliminary data.</text>
</comment>
<keyword evidence="8" id="KW-0961">Cell wall biogenesis/degradation</keyword>
<keyword evidence="1" id="KW-0436">Ligase</keyword>